<dbReference type="RefSeq" id="WP_209772514.1">
    <property type="nucleotide sequence ID" value="NZ_JAGGLO010000002.1"/>
</dbReference>
<evidence type="ECO:0000259" key="2">
    <source>
        <dbReference type="SMART" id="SM00900"/>
    </source>
</evidence>
<dbReference type="InterPro" id="IPR007329">
    <property type="entry name" value="FMN-bd"/>
</dbReference>
<feature type="region of interest" description="Disordered" evidence="1">
    <location>
        <begin position="21"/>
        <end position="51"/>
    </location>
</feature>
<accession>A0ABS7Z0T2</accession>
<name>A0ABS7Z0T2_9FIRM</name>
<dbReference type="Gene3D" id="3.90.1010.20">
    <property type="match status" value="1"/>
</dbReference>
<dbReference type="EMBL" id="JAIWIY010000001">
    <property type="protein sequence ID" value="MCA2096151.1"/>
    <property type="molecule type" value="Genomic_DNA"/>
</dbReference>
<protein>
    <submittedName>
        <fullName evidence="3">FMN-binding protein</fullName>
    </submittedName>
</protein>
<organism evidence="3 4">
    <name type="scientific">Anaerococcus degeneri</name>
    <dbReference type="NCBI Taxonomy" id="361500"/>
    <lineage>
        <taxon>Bacteria</taxon>
        <taxon>Bacillati</taxon>
        <taxon>Bacillota</taxon>
        <taxon>Tissierellia</taxon>
        <taxon>Tissierellales</taxon>
        <taxon>Peptoniphilaceae</taxon>
        <taxon>Anaerococcus</taxon>
    </lineage>
</organism>
<dbReference type="SMART" id="SM00900">
    <property type="entry name" value="FMN_bind"/>
    <property type="match status" value="1"/>
</dbReference>
<feature type="compositionally biased region" description="Basic and acidic residues" evidence="1">
    <location>
        <begin position="21"/>
        <end position="44"/>
    </location>
</feature>
<gene>
    <name evidence="3" type="ORF">LDJ82_04390</name>
</gene>
<sequence>MKKNIFLVGALALVLAACGNSDKKPAEEKAEAPAAEEKAEEATEKTGTATAAGYGGDIKLTVTMEGDKIKDIAVDEHKESEGIGADALPKLVEEAKKANSAEIENVSGATVTSEAFKAALKDAMEAAK</sequence>
<feature type="domain" description="FMN-binding" evidence="2">
    <location>
        <begin position="53"/>
        <end position="127"/>
    </location>
</feature>
<proteinExistence type="predicted"/>
<dbReference type="Pfam" id="PF04205">
    <property type="entry name" value="FMN_bind"/>
    <property type="match status" value="1"/>
</dbReference>
<evidence type="ECO:0000313" key="4">
    <source>
        <dbReference type="Proteomes" id="UP001198374"/>
    </source>
</evidence>
<reference evidence="4" key="1">
    <citation type="submission" date="2023-07" db="EMBL/GenBank/DDBJ databases">
        <title>FDA dAtabase for Regulatory Grade micrObial Sequences (FDA-ARGOS): Supporting development and validation of Infectious Disease Dx tests.</title>
        <authorList>
            <person name="Sproer C."/>
            <person name="Gronow S."/>
            <person name="Severitt S."/>
            <person name="Schroder I."/>
            <person name="Tallon L."/>
            <person name="Sadzewicz L."/>
            <person name="Zhao X."/>
            <person name="Boylan J."/>
            <person name="Ott S."/>
            <person name="Bowen H."/>
            <person name="Vavikolanu K."/>
            <person name="Hazen T."/>
            <person name="Aluvathingal J."/>
            <person name="Nadendla S."/>
            <person name="Lowell S."/>
            <person name="Myers T."/>
            <person name="Yan Y."/>
        </authorList>
    </citation>
    <scope>NUCLEOTIDE SEQUENCE [LARGE SCALE GENOMIC DNA]</scope>
    <source>
        <strain evidence="4">FDAARGOS_1538</strain>
    </source>
</reference>
<dbReference type="Proteomes" id="UP001198374">
    <property type="component" value="Unassembled WGS sequence"/>
</dbReference>
<evidence type="ECO:0000256" key="1">
    <source>
        <dbReference type="SAM" id="MobiDB-lite"/>
    </source>
</evidence>
<dbReference type="PROSITE" id="PS51257">
    <property type="entry name" value="PROKAR_LIPOPROTEIN"/>
    <property type="match status" value="1"/>
</dbReference>
<comment type="caution">
    <text evidence="3">The sequence shown here is derived from an EMBL/GenBank/DDBJ whole genome shotgun (WGS) entry which is preliminary data.</text>
</comment>
<evidence type="ECO:0000313" key="3">
    <source>
        <dbReference type="EMBL" id="MCA2096151.1"/>
    </source>
</evidence>
<keyword evidence="4" id="KW-1185">Reference proteome</keyword>